<dbReference type="SUPFAM" id="SSF48619">
    <property type="entry name" value="Phospholipase A2, PLA2"/>
    <property type="match status" value="1"/>
</dbReference>
<dbReference type="InterPro" id="IPR036444">
    <property type="entry name" value="PLipase_A2_dom_sf"/>
</dbReference>
<dbReference type="Proteomes" id="UP000694888">
    <property type="component" value="Unplaced"/>
</dbReference>
<keyword evidence="2" id="KW-0732">Signal</keyword>
<dbReference type="PANTHER" id="PTHR37687">
    <property type="entry name" value="AGAP006772-PA"/>
    <property type="match status" value="1"/>
</dbReference>
<evidence type="ECO:0000313" key="4">
    <source>
        <dbReference type="RefSeq" id="XP_005092852.1"/>
    </source>
</evidence>
<feature type="chain" id="PRO_5045117783" evidence="2">
    <location>
        <begin position="32"/>
        <end position="400"/>
    </location>
</feature>
<dbReference type="PANTHER" id="PTHR37687:SF1">
    <property type="entry name" value="AGAP006772-PA"/>
    <property type="match status" value="1"/>
</dbReference>
<dbReference type="RefSeq" id="XP_005092852.1">
    <property type="nucleotide sequence ID" value="XM_005092795.3"/>
</dbReference>
<organism evidence="3 4">
    <name type="scientific">Aplysia californica</name>
    <name type="common">California sea hare</name>
    <dbReference type="NCBI Taxonomy" id="6500"/>
    <lineage>
        <taxon>Eukaryota</taxon>
        <taxon>Metazoa</taxon>
        <taxon>Spiralia</taxon>
        <taxon>Lophotrochozoa</taxon>
        <taxon>Mollusca</taxon>
        <taxon>Gastropoda</taxon>
        <taxon>Heterobranchia</taxon>
        <taxon>Euthyneura</taxon>
        <taxon>Tectipleura</taxon>
        <taxon>Aplysiida</taxon>
        <taxon>Aplysioidea</taxon>
        <taxon>Aplysiidae</taxon>
        <taxon>Aplysia</taxon>
    </lineage>
</organism>
<feature type="region of interest" description="Disordered" evidence="1">
    <location>
        <begin position="246"/>
        <end position="278"/>
    </location>
</feature>
<evidence type="ECO:0000313" key="3">
    <source>
        <dbReference type="Proteomes" id="UP000694888"/>
    </source>
</evidence>
<feature type="compositionally biased region" description="Basic and acidic residues" evidence="1">
    <location>
        <begin position="249"/>
        <end position="278"/>
    </location>
</feature>
<gene>
    <name evidence="4" type="primary">LOC101852004</name>
</gene>
<protein>
    <submittedName>
        <fullName evidence="4">Uncharacterized protein LOC101852004</fullName>
    </submittedName>
</protein>
<reference evidence="4" key="1">
    <citation type="submission" date="2025-08" db="UniProtKB">
        <authorList>
            <consortium name="RefSeq"/>
        </authorList>
    </citation>
    <scope>IDENTIFICATION</scope>
</reference>
<keyword evidence="3" id="KW-1185">Reference proteome</keyword>
<feature type="signal peptide" evidence="2">
    <location>
        <begin position="1"/>
        <end position="31"/>
    </location>
</feature>
<dbReference type="Gene3D" id="1.20.90.10">
    <property type="entry name" value="Phospholipase A2 domain"/>
    <property type="match status" value="1"/>
</dbReference>
<dbReference type="InterPro" id="IPR038875">
    <property type="entry name" value="PLA2_conodipine-like"/>
</dbReference>
<dbReference type="GeneID" id="101852004"/>
<accession>A0ABM0JG12</accession>
<proteinExistence type="predicted"/>
<name>A0ABM0JG12_APLCA</name>
<evidence type="ECO:0000256" key="2">
    <source>
        <dbReference type="SAM" id="SignalP"/>
    </source>
</evidence>
<sequence length="400" mass="45552">MMSPTNGLTSLRLVICWSCVLMTSSFCGIQAEKSSTYRSAFITADLHRNRSPNSGGTDLQEVVPGVETFQDSTSFPENSPIDTPQVLSWSDPDFCDRFEVNGCSIPFGLPFVYKQTFTPSCNRHDVCYQCGIAYDIPRSLCDTSFRDNMRGACEERYQSATDHAQELLVAPRKTASSLRRRKRKVLRILKEQQEVLRMVLRDHFSQWLGSDDSTASYNDFWRHAESVKDEVVIQWALLLISRLSQNHDPSGDRKGTSREEILEVNRPVHAETKEDTRQELKEDNSLYFQRYEKDKTANAHSDSVPTTPLLSDKEDENHCLDILSKVEKSLSPTLSYPEPLTCIDVRLLFCYFIADVYYIAVFLFGESSYRQNPASYCSESFVPQCLPTPPPPAPILKQMN</sequence>
<evidence type="ECO:0000256" key="1">
    <source>
        <dbReference type="SAM" id="MobiDB-lite"/>
    </source>
</evidence>